<keyword evidence="5" id="KW-0862">Zinc</keyword>
<dbReference type="Gene3D" id="3.40.50.720">
    <property type="entry name" value="NAD(P)-binding Rossmann-like Domain"/>
    <property type="match status" value="1"/>
</dbReference>
<dbReference type="GO" id="GO:0004022">
    <property type="term" value="F:alcohol dehydrogenase (NAD+) activity"/>
    <property type="evidence" value="ECO:0007669"/>
    <property type="project" value="UniProtKB-EC"/>
</dbReference>
<organism evidence="11 12">
    <name type="scientific">Rubrobacter tropicus</name>
    <dbReference type="NCBI Taxonomy" id="2653851"/>
    <lineage>
        <taxon>Bacteria</taxon>
        <taxon>Bacillati</taxon>
        <taxon>Actinomycetota</taxon>
        <taxon>Rubrobacteria</taxon>
        <taxon>Rubrobacterales</taxon>
        <taxon>Rubrobacteraceae</taxon>
        <taxon>Rubrobacter</taxon>
    </lineage>
</organism>
<evidence type="ECO:0000256" key="5">
    <source>
        <dbReference type="ARBA" id="ARBA00022833"/>
    </source>
</evidence>
<accession>A0A6G8QFM1</accession>
<dbReference type="KEGG" id="rub:GBA63_20340"/>
<feature type="domain" description="Enoyl reductase (ER)" evidence="10">
    <location>
        <begin position="10"/>
        <end position="325"/>
    </location>
</feature>
<sequence length="331" mass="34914">MRAMILDAPGKPLRAAEAPKPEAGPGQVLVRVRACGVCRTDLHVVDGELPGPKLPLIPGHQIVGVVEETGAGAERFAMGDRVGVPWLGHTDGTCRYCLSGRENLCDAARFTGYEIDGGYAEYATADERFCFPIPDGYPDLQAAPLLCAGLIGYRSLRFAGAAQRLGLFGFGASAHIVAQVAAHQGRRTFAFTRPGDEEGQRFAREVGAEWAGDSDEYPPEELDAAIIFAPVGALIPAALRTVAKGGTVVCAGIHMSDVPSFSYDLLWGERSVRSVANLTRKDGEEFLALAPQVPIQTEVATFLLEEANAALGALRAGETKGAAVLAVEPSA</sequence>
<dbReference type="GO" id="GO:0005737">
    <property type="term" value="C:cytoplasm"/>
    <property type="evidence" value="ECO:0007669"/>
    <property type="project" value="TreeGrafter"/>
</dbReference>
<dbReference type="PANTHER" id="PTHR42940">
    <property type="entry name" value="ALCOHOL DEHYDROGENASE 1-RELATED"/>
    <property type="match status" value="1"/>
</dbReference>
<dbReference type="CDD" id="cd08298">
    <property type="entry name" value="CAD2"/>
    <property type="match status" value="1"/>
</dbReference>
<comment type="catalytic activity">
    <reaction evidence="8">
        <text>a primary alcohol + NAD(+) = an aldehyde + NADH + H(+)</text>
        <dbReference type="Rhea" id="RHEA:10736"/>
        <dbReference type="ChEBI" id="CHEBI:15378"/>
        <dbReference type="ChEBI" id="CHEBI:15734"/>
        <dbReference type="ChEBI" id="CHEBI:17478"/>
        <dbReference type="ChEBI" id="CHEBI:57540"/>
        <dbReference type="ChEBI" id="CHEBI:57945"/>
        <dbReference type="EC" id="1.1.1.1"/>
    </reaction>
</comment>
<evidence type="ECO:0000256" key="1">
    <source>
        <dbReference type="ARBA" id="ARBA00001947"/>
    </source>
</evidence>
<evidence type="ECO:0000256" key="4">
    <source>
        <dbReference type="ARBA" id="ARBA00022723"/>
    </source>
</evidence>
<dbReference type="InterPro" id="IPR036291">
    <property type="entry name" value="NAD(P)-bd_dom_sf"/>
</dbReference>
<comment type="catalytic activity">
    <reaction evidence="7">
        <text>a secondary alcohol + NAD(+) = a ketone + NADH + H(+)</text>
        <dbReference type="Rhea" id="RHEA:10740"/>
        <dbReference type="ChEBI" id="CHEBI:15378"/>
        <dbReference type="ChEBI" id="CHEBI:17087"/>
        <dbReference type="ChEBI" id="CHEBI:35681"/>
        <dbReference type="ChEBI" id="CHEBI:57540"/>
        <dbReference type="ChEBI" id="CHEBI:57945"/>
        <dbReference type="EC" id="1.1.1.1"/>
    </reaction>
</comment>
<feature type="region of interest" description="Disordered" evidence="9">
    <location>
        <begin position="1"/>
        <end position="22"/>
    </location>
</feature>
<evidence type="ECO:0000256" key="3">
    <source>
        <dbReference type="ARBA" id="ARBA00013190"/>
    </source>
</evidence>
<dbReference type="InterPro" id="IPR014187">
    <property type="entry name" value="ADH_Zn_typ-2"/>
</dbReference>
<keyword evidence="4" id="KW-0479">Metal-binding</keyword>
<dbReference type="SMART" id="SM00829">
    <property type="entry name" value="PKS_ER"/>
    <property type="match status" value="1"/>
</dbReference>
<dbReference type="AlphaFoldDB" id="A0A6G8QFM1"/>
<dbReference type="RefSeq" id="WP_166180450.1">
    <property type="nucleotide sequence ID" value="NZ_CP045119.1"/>
</dbReference>
<evidence type="ECO:0000256" key="7">
    <source>
        <dbReference type="ARBA" id="ARBA00049164"/>
    </source>
</evidence>
<dbReference type="EMBL" id="CP045119">
    <property type="protein sequence ID" value="QIN85295.1"/>
    <property type="molecule type" value="Genomic_DNA"/>
</dbReference>
<dbReference type="Gene3D" id="3.90.180.10">
    <property type="entry name" value="Medium-chain alcohol dehydrogenases, catalytic domain"/>
    <property type="match status" value="1"/>
</dbReference>
<protein>
    <recommendedName>
        <fullName evidence="3">alcohol dehydrogenase</fullName>
        <ecNumber evidence="3">1.1.1.1</ecNumber>
    </recommendedName>
</protein>
<comment type="cofactor">
    <cofactor evidence="1">
        <name>Zn(2+)</name>
        <dbReference type="ChEBI" id="CHEBI:29105"/>
    </cofactor>
</comment>
<dbReference type="InterPro" id="IPR020843">
    <property type="entry name" value="ER"/>
</dbReference>
<proteinExistence type="inferred from homology"/>
<dbReference type="InterPro" id="IPR013154">
    <property type="entry name" value="ADH-like_N"/>
</dbReference>
<evidence type="ECO:0000256" key="6">
    <source>
        <dbReference type="ARBA" id="ARBA00023002"/>
    </source>
</evidence>
<keyword evidence="12" id="KW-1185">Reference proteome</keyword>
<name>A0A6G8QFM1_9ACTN</name>
<evidence type="ECO:0000313" key="12">
    <source>
        <dbReference type="Proteomes" id="UP000501452"/>
    </source>
</evidence>
<dbReference type="SUPFAM" id="SSF50129">
    <property type="entry name" value="GroES-like"/>
    <property type="match status" value="1"/>
</dbReference>
<dbReference type="PANTHER" id="PTHR42940:SF8">
    <property type="entry name" value="VACUOLAR PROTEIN SORTING-ASSOCIATED PROTEIN 11"/>
    <property type="match status" value="1"/>
</dbReference>
<dbReference type="NCBIfam" id="TIGR02822">
    <property type="entry name" value="adh_fam_2"/>
    <property type="match status" value="1"/>
</dbReference>
<comment type="similarity">
    <text evidence="2">Belongs to the zinc-containing alcohol dehydrogenase family.</text>
</comment>
<evidence type="ECO:0000256" key="2">
    <source>
        <dbReference type="ARBA" id="ARBA00008072"/>
    </source>
</evidence>
<dbReference type="EC" id="1.1.1.1" evidence="3"/>
<dbReference type="SUPFAM" id="SSF51735">
    <property type="entry name" value="NAD(P)-binding Rossmann-fold domains"/>
    <property type="match status" value="1"/>
</dbReference>
<dbReference type="Proteomes" id="UP000501452">
    <property type="component" value="Chromosome"/>
</dbReference>
<evidence type="ECO:0000256" key="9">
    <source>
        <dbReference type="SAM" id="MobiDB-lite"/>
    </source>
</evidence>
<gene>
    <name evidence="11" type="ORF">GBA63_20340</name>
</gene>
<evidence type="ECO:0000313" key="11">
    <source>
        <dbReference type="EMBL" id="QIN85295.1"/>
    </source>
</evidence>
<reference evidence="11 12" key="1">
    <citation type="submission" date="2019-10" db="EMBL/GenBank/DDBJ databases">
        <title>Rubrobacter sp nov SCSIO 52090 isolated from a deep-sea sediment in the South China Sea.</title>
        <authorList>
            <person name="Chen R.W."/>
        </authorList>
    </citation>
    <scope>NUCLEOTIDE SEQUENCE [LARGE SCALE GENOMIC DNA]</scope>
    <source>
        <strain evidence="11 12">SCSIO 52909</strain>
    </source>
</reference>
<keyword evidence="6 11" id="KW-0560">Oxidoreductase</keyword>
<evidence type="ECO:0000259" key="10">
    <source>
        <dbReference type="SMART" id="SM00829"/>
    </source>
</evidence>
<evidence type="ECO:0000256" key="8">
    <source>
        <dbReference type="ARBA" id="ARBA00049243"/>
    </source>
</evidence>
<dbReference type="GO" id="GO:0046872">
    <property type="term" value="F:metal ion binding"/>
    <property type="evidence" value="ECO:0007669"/>
    <property type="project" value="UniProtKB-KW"/>
</dbReference>
<dbReference type="InterPro" id="IPR011032">
    <property type="entry name" value="GroES-like_sf"/>
</dbReference>
<dbReference type="Pfam" id="PF08240">
    <property type="entry name" value="ADH_N"/>
    <property type="match status" value="1"/>
</dbReference>